<name>A0A222G576_9GAMM</name>
<dbReference type="InterPro" id="IPR011990">
    <property type="entry name" value="TPR-like_helical_dom_sf"/>
</dbReference>
<accession>A0A222G576</accession>
<dbReference type="Proteomes" id="UP000202259">
    <property type="component" value="Chromosome"/>
</dbReference>
<dbReference type="AlphaFoldDB" id="A0A222G576"/>
<keyword evidence="4" id="KW-1185">Reference proteome</keyword>
<gene>
    <name evidence="3" type="ORF">B5D82_03720</name>
</gene>
<feature type="domain" description="Protein SirB1 N-terminal" evidence="2">
    <location>
        <begin position="33"/>
        <end position="168"/>
    </location>
</feature>
<dbReference type="Gene3D" id="1.25.40.10">
    <property type="entry name" value="Tetratricopeptide repeat domain"/>
    <property type="match status" value="1"/>
</dbReference>
<proteinExistence type="inferred from homology"/>
<comment type="similarity">
    <text evidence="1">Belongs to the UPF0162 family.</text>
</comment>
<dbReference type="KEGG" id="cber:B5D82_03720"/>
<dbReference type="InterPro" id="IPR032698">
    <property type="entry name" value="SirB1_N"/>
</dbReference>
<dbReference type="OrthoDB" id="232498at2"/>
<dbReference type="EMBL" id="CP020465">
    <property type="protein sequence ID" value="ASP46961.1"/>
    <property type="molecule type" value="Genomic_DNA"/>
</dbReference>
<sequence>MNELLLSEIKSEKNELLQTFLLVEEFIFGKKTAVQSELDELVGYCQAETDEIKDPIERAEVLINALFVDQLFIDNQQQNWPVISYQTSTALAHKLISPILKAVLIAYVANACDCKTDIVFVPEKAMLRIICDDNYAIIFDPVTGESLNWHELDVRMNEISGDPFEVTLDIMKQESLVLEHITSLKAAFIREQAYDDALKCVDMLLALNPNDPFERRDRGFLLHQLDCFKVAYDDYQYFVEQCPKDPAAQLLKLELDKISISDTILH</sequence>
<evidence type="ECO:0000313" key="4">
    <source>
        <dbReference type="Proteomes" id="UP000202259"/>
    </source>
</evidence>
<dbReference type="SUPFAM" id="SSF48452">
    <property type="entry name" value="TPR-like"/>
    <property type="match status" value="1"/>
</dbReference>
<organism evidence="3 4">
    <name type="scientific">Cognaticolwellia beringensis</name>
    <dbReference type="NCBI Taxonomy" id="1967665"/>
    <lineage>
        <taxon>Bacteria</taxon>
        <taxon>Pseudomonadati</taxon>
        <taxon>Pseudomonadota</taxon>
        <taxon>Gammaproteobacteria</taxon>
        <taxon>Alteromonadales</taxon>
        <taxon>Colwelliaceae</taxon>
        <taxon>Cognaticolwellia</taxon>
    </lineage>
</organism>
<dbReference type="Pfam" id="PF13369">
    <property type="entry name" value="Transglut_core2"/>
    <property type="match status" value="1"/>
</dbReference>
<dbReference type="RefSeq" id="WP_081149341.1">
    <property type="nucleotide sequence ID" value="NZ_CP020465.1"/>
</dbReference>
<evidence type="ECO:0000256" key="1">
    <source>
        <dbReference type="ARBA" id="ARBA00007100"/>
    </source>
</evidence>
<evidence type="ECO:0000259" key="2">
    <source>
        <dbReference type="Pfam" id="PF13369"/>
    </source>
</evidence>
<evidence type="ECO:0000313" key="3">
    <source>
        <dbReference type="EMBL" id="ASP46961.1"/>
    </source>
</evidence>
<protein>
    <recommendedName>
        <fullName evidence="2">Protein SirB1 N-terminal domain-containing protein</fullName>
    </recommendedName>
</protein>
<reference evidence="3 4" key="1">
    <citation type="submission" date="2017-08" db="EMBL/GenBank/DDBJ databases">
        <title>Complete genome of Colwellia sp. NB097-1, a psychrophile bacterium ioslated from Bering Sea.</title>
        <authorList>
            <person name="Chen X."/>
        </authorList>
    </citation>
    <scope>NUCLEOTIDE SEQUENCE [LARGE SCALE GENOMIC DNA]</scope>
    <source>
        <strain evidence="3 4">NB097-1</strain>
    </source>
</reference>
<dbReference type="Pfam" id="PF13371">
    <property type="entry name" value="TPR_9"/>
    <property type="match status" value="1"/>
</dbReference>